<dbReference type="GO" id="GO:0004540">
    <property type="term" value="F:RNA nuclease activity"/>
    <property type="evidence" value="ECO:0007669"/>
    <property type="project" value="InterPro"/>
</dbReference>
<comment type="function">
    <text evidence="8">Toxic component of a toxin-antitoxin (TA) system. An RNase.</text>
</comment>
<gene>
    <name evidence="8" type="primary">vapC</name>
    <name evidence="10" type="ORF">A2149_00580</name>
</gene>
<feature type="domain" description="PIN" evidence="9">
    <location>
        <begin position="5"/>
        <end position="124"/>
    </location>
</feature>
<protein>
    <recommendedName>
        <fullName evidence="8">Ribonuclease VapC</fullName>
        <shortName evidence="8">RNase VapC</shortName>
        <ecNumber evidence="8">3.1.-.-</ecNumber>
    </recommendedName>
    <alternativeName>
        <fullName evidence="8">Toxin VapC</fullName>
    </alternativeName>
</protein>
<feature type="binding site" evidence="8">
    <location>
        <position position="7"/>
    </location>
    <ligand>
        <name>Mg(2+)</name>
        <dbReference type="ChEBI" id="CHEBI:18420"/>
    </ligand>
</feature>
<dbReference type="GO" id="GO:0090729">
    <property type="term" value="F:toxin activity"/>
    <property type="evidence" value="ECO:0007669"/>
    <property type="project" value="UniProtKB-KW"/>
</dbReference>
<dbReference type="PANTHER" id="PTHR33653">
    <property type="entry name" value="RIBONUCLEASE VAPC2"/>
    <property type="match status" value="1"/>
</dbReference>
<keyword evidence="6 8" id="KW-0460">Magnesium</keyword>
<dbReference type="InterPro" id="IPR029060">
    <property type="entry name" value="PIN-like_dom_sf"/>
</dbReference>
<dbReference type="InterPro" id="IPR002716">
    <property type="entry name" value="PIN_dom"/>
</dbReference>
<dbReference type="GO" id="GO:0000287">
    <property type="term" value="F:magnesium ion binding"/>
    <property type="evidence" value="ECO:0007669"/>
    <property type="project" value="UniProtKB-UniRule"/>
</dbReference>
<dbReference type="Proteomes" id="UP000178435">
    <property type="component" value="Unassembled WGS sequence"/>
</dbReference>
<evidence type="ECO:0000313" key="11">
    <source>
        <dbReference type="Proteomes" id="UP000178435"/>
    </source>
</evidence>
<name>A0A1F7RTD6_9BACT</name>
<dbReference type="EMBL" id="MGDF01000147">
    <property type="protein sequence ID" value="OGL44358.1"/>
    <property type="molecule type" value="Genomic_DNA"/>
</dbReference>
<evidence type="ECO:0000256" key="1">
    <source>
        <dbReference type="ARBA" id="ARBA00001946"/>
    </source>
</evidence>
<comment type="cofactor">
    <cofactor evidence="1 8">
        <name>Mg(2+)</name>
        <dbReference type="ChEBI" id="CHEBI:18420"/>
    </cofactor>
</comment>
<proteinExistence type="inferred from homology"/>
<organism evidence="10 11">
    <name type="scientific">Candidatus Schekmanbacteria bacterium RBG_16_38_11</name>
    <dbReference type="NCBI Taxonomy" id="1817880"/>
    <lineage>
        <taxon>Bacteria</taxon>
        <taxon>Candidatus Schekmaniibacteriota</taxon>
    </lineage>
</organism>
<reference evidence="10 11" key="1">
    <citation type="journal article" date="2016" name="Nat. Commun.">
        <title>Thousands of microbial genomes shed light on interconnected biogeochemical processes in an aquifer system.</title>
        <authorList>
            <person name="Anantharaman K."/>
            <person name="Brown C.T."/>
            <person name="Hug L.A."/>
            <person name="Sharon I."/>
            <person name="Castelle C.J."/>
            <person name="Probst A.J."/>
            <person name="Thomas B.C."/>
            <person name="Singh A."/>
            <person name="Wilkins M.J."/>
            <person name="Karaoz U."/>
            <person name="Brodie E.L."/>
            <person name="Williams K.H."/>
            <person name="Hubbard S.S."/>
            <person name="Banfield J.F."/>
        </authorList>
    </citation>
    <scope>NUCLEOTIDE SEQUENCE [LARGE SCALE GENOMIC DNA]</scope>
</reference>
<evidence type="ECO:0000313" key="10">
    <source>
        <dbReference type="EMBL" id="OGL44358.1"/>
    </source>
</evidence>
<dbReference type="Pfam" id="PF01850">
    <property type="entry name" value="PIN"/>
    <property type="match status" value="1"/>
</dbReference>
<keyword evidence="3 8" id="KW-0540">Nuclease</keyword>
<comment type="similarity">
    <text evidence="7 8">Belongs to the PINc/VapC protein family.</text>
</comment>
<dbReference type="PANTHER" id="PTHR33653:SF1">
    <property type="entry name" value="RIBONUCLEASE VAPC2"/>
    <property type="match status" value="1"/>
</dbReference>
<evidence type="ECO:0000256" key="6">
    <source>
        <dbReference type="ARBA" id="ARBA00022842"/>
    </source>
</evidence>
<feature type="binding site" evidence="8">
    <location>
        <position position="99"/>
    </location>
    <ligand>
        <name>Mg(2+)</name>
        <dbReference type="ChEBI" id="CHEBI:18420"/>
    </ligand>
</feature>
<evidence type="ECO:0000256" key="5">
    <source>
        <dbReference type="ARBA" id="ARBA00022801"/>
    </source>
</evidence>
<evidence type="ECO:0000259" key="9">
    <source>
        <dbReference type="Pfam" id="PF01850"/>
    </source>
</evidence>
<dbReference type="Gene3D" id="3.40.50.1010">
    <property type="entry name" value="5'-nuclease"/>
    <property type="match status" value="1"/>
</dbReference>
<evidence type="ECO:0000256" key="4">
    <source>
        <dbReference type="ARBA" id="ARBA00022723"/>
    </source>
</evidence>
<dbReference type="HAMAP" id="MF_00265">
    <property type="entry name" value="VapC_Nob1"/>
    <property type="match status" value="1"/>
</dbReference>
<dbReference type="SUPFAM" id="SSF88723">
    <property type="entry name" value="PIN domain-like"/>
    <property type="match status" value="1"/>
</dbReference>
<dbReference type="GO" id="GO:0016787">
    <property type="term" value="F:hydrolase activity"/>
    <property type="evidence" value="ECO:0007669"/>
    <property type="project" value="UniProtKB-KW"/>
</dbReference>
<accession>A0A1F7RTD6</accession>
<dbReference type="CDD" id="cd18689">
    <property type="entry name" value="PIN_VapC-like"/>
    <property type="match status" value="1"/>
</dbReference>
<comment type="caution">
    <text evidence="10">The sequence shown here is derived from an EMBL/GenBank/DDBJ whole genome shotgun (WGS) entry which is preliminary data.</text>
</comment>
<dbReference type="InterPro" id="IPR022907">
    <property type="entry name" value="VapC_family"/>
</dbReference>
<evidence type="ECO:0000256" key="2">
    <source>
        <dbReference type="ARBA" id="ARBA00022649"/>
    </source>
</evidence>
<keyword evidence="5 8" id="KW-0378">Hydrolase</keyword>
<evidence type="ECO:0000256" key="3">
    <source>
        <dbReference type="ARBA" id="ARBA00022722"/>
    </source>
</evidence>
<keyword evidence="8" id="KW-0800">Toxin</keyword>
<keyword evidence="4 8" id="KW-0479">Metal-binding</keyword>
<evidence type="ECO:0000256" key="8">
    <source>
        <dbReference type="HAMAP-Rule" id="MF_00265"/>
    </source>
</evidence>
<evidence type="ECO:0000256" key="7">
    <source>
        <dbReference type="ARBA" id="ARBA00038093"/>
    </source>
</evidence>
<dbReference type="EC" id="3.1.-.-" evidence="8"/>
<dbReference type="AlphaFoldDB" id="A0A1F7RTD6"/>
<keyword evidence="2 8" id="KW-1277">Toxin-antitoxin system</keyword>
<dbReference type="InterPro" id="IPR050556">
    <property type="entry name" value="Type_II_TA_system_RNase"/>
</dbReference>
<sequence length="133" mass="15051">MKGFILDSYALIAYFEDETGAEKVEEVLKQAENGRADLLMSIINWGEVYYSIYRSKGEERAEESLLLIEQLPIKVLDADRSLIYHAARLKATHPIALGDCIATALAINLNYSVLTGDKEFKKLGDQVKIEWIR</sequence>